<evidence type="ECO:0000259" key="2">
    <source>
        <dbReference type="Pfam" id="PF00535"/>
    </source>
</evidence>
<dbReference type="Proteomes" id="UP000625316">
    <property type="component" value="Unassembled WGS sequence"/>
</dbReference>
<dbReference type="Pfam" id="PF00535">
    <property type="entry name" value="Glycos_transf_2"/>
    <property type="match status" value="2"/>
</dbReference>
<evidence type="ECO:0000313" key="3">
    <source>
        <dbReference type="EMBL" id="MBE9031288.1"/>
    </source>
</evidence>
<dbReference type="PANTHER" id="PTHR43685:SF2">
    <property type="entry name" value="GLYCOSYLTRANSFERASE 2-LIKE DOMAIN-CONTAINING PROTEIN"/>
    <property type="match status" value="1"/>
</dbReference>
<name>A0A928VME8_9CYAN</name>
<comment type="caution">
    <text evidence="3">The sequence shown here is derived from an EMBL/GenBank/DDBJ whole genome shotgun (WGS) entry which is preliminary data.</text>
</comment>
<dbReference type="EMBL" id="JADEXQ010000058">
    <property type="protein sequence ID" value="MBE9031288.1"/>
    <property type="molecule type" value="Genomic_DNA"/>
</dbReference>
<gene>
    <name evidence="3" type="ORF">IQ266_16255</name>
</gene>
<dbReference type="Gene3D" id="3.90.550.10">
    <property type="entry name" value="Spore Coat Polysaccharide Biosynthesis Protein SpsA, Chain A"/>
    <property type="match status" value="2"/>
</dbReference>
<evidence type="ECO:0000313" key="4">
    <source>
        <dbReference type="Proteomes" id="UP000625316"/>
    </source>
</evidence>
<dbReference type="CDD" id="cd00761">
    <property type="entry name" value="Glyco_tranf_GTA_type"/>
    <property type="match status" value="1"/>
</dbReference>
<accession>A0A928VME8</accession>
<dbReference type="InterPro" id="IPR029044">
    <property type="entry name" value="Nucleotide-diphossugar_trans"/>
</dbReference>
<reference evidence="3" key="1">
    <citation type="submission" date="2020-10" db="EMBL/GenBank/DDBJ databases">
        <authorList>
            <person name="Castelo-Branco R."/>
            <person name="Eusebio N."/>
            <person name="Adriana R."/>
            <person name="Vieira A."/>
            <person name="Brugerolle De Fraissinette N."/>
            <person name="Rezende De Castro R."/>
            <person name="Schneider M.P."/>
            <person name="Vasconcelos V."/>
            <person name="Leao P.N."/>
        </authorList>
    </citation>
    <scope>NUCLEOTIDE SEQUENCE</scope>
    <source>
        <strain evidence="3">LEGE 11480</strain>
    </source>
</reference>
<feature type="region of interest" description="Disordered" evidence="1">
    <location>
        <begin position="875"/>
        <end position="908"/>
    </location>
</feature>
<sequence>MLGPIKVADLELSQPLPTLRGLDRYIGFKGLVRWHGAPLGYIDVPIVNGGCSAASLGQAIKSAYNWEILQQALKTGLIAPVKPDEFQFEDVLTLAPPEFEGEYPRVTVAVCTRDRVEALDDCLAAILKLDYPQLDILVIDNAPATDATRELIATYYPQVRYVKEPRPGLDWARNRAIIEAQGEIIAYTDDDVIVDAGWVKAIAKTFVEYPEVMAVTGLVVPYELETEAQVLFELNGGFGKGFERQQYYVPAGAEMPWYLLGTGNCGTGANMAYRRSIFTEIGGFNPALDVGTVTNGAGDLEMFFRVIKSGHPLVYEPQAMIRHCHRRQYAQLKSQLTNNGSVLAYCNAAVKAYPKMRLAFWRLALTWLATWHCRRVVTALMHPTQLPLDLAWAELRGWFIGLTRYRRAEKQALGVDRKFATESAAAAHQRYFPHYFGARRPVPAPPALPNCKAGAMAVRTIEVTQPLQPITDVAEYASVRVFVNYRGCGLGYVDLFNHGRPLRVSDLQRSIASQLWGKLVWPERQLTVDDRWNQVCQAIQKHVVPDSSVATAALAPRLPDHVPVSIIVGTCDRPDDLRNCLQSLSQQQTSRPVEIIVTDNHPRSGLTPPVLEEFPQVKLVSEPRKGVAYARNAAITASAGEIVVTTDDDVTMSPVWLETLLAPFARADVMGVTGNIVPVELEAFSQQLFEHYGGLGRGFETFEVGYKWFECSWLHVVPTWELGGTANAAFRASIFHQPEIGLMDEPLGPGMPSGVGEDIYLFYKILKAGYTMVYKGDAQVWHRHRQTMPALRRQLYNYSKGFVSYNLTTLFQDQDWRVLLNLGFYLPMYHFKRIYQRLRGQSAYPIRLTLVEMAGNLAGPWALWRSHKRVQREGRSAPYLPPHQRYVAPNPSVYEPQLDEYHPASRAS</sequence>
<proteinExistence type="predicted"/>
<evidence type="ECO:0000256" key="1">
    <source>
        <dbReference type="SAM" id="MobiDB-lite"/>
    </source>
</evidence>
<protein>
    <submittedName>
        <fullName evidence="3">Glycosyltransferase family 2 protein</fullName>
    </submittedName>
</protein>
<dbReference type="SUPFAM" id="SSF53448">
    <property type="entry name" value="Nucleotide-diphospho-sugar transferases"/>
    <property type="match status" value="2"/>
</dbReference>
<feature type="domain" description="Glycosyltransferase 2-like" evidence="2">
    <location>
        <begin position="565"/>
        <end position="695"/>
    </location>
</feature>
<organism evidence="3 4">
    <name type="scientific">Romeriopsis navalis LEGE 11480</name>
    <dbReference type="NCBI Taxonomy" id="2777977"/>
    <lineage>
        <taxon>Bacteria</taxon>
        <taxon>Bacillati</taxon>
        <taxon>Cyanobacteriota</taxon>
        <taxon>Cyanophyceae</taxon>
        <taxon>Leptolyngbyales</taxon>
        <taxon>Leptolyngbyaceae</taxon>
        <taxon>Romeriopsis</taxon>
        <taxon>Romeriopsis navalis</taxon>
    </lineage>
</organism>
<dbReference type="AlphaFoldDB" id="A0A928VME8"/>
<feature type="compositionally biased region" description="Basic and acidic residues" evidence="1">
    <location>
        <begin position="899"/>
        <end position="908"/>
    </location>
</feature>
<dbReference type="InterPro" id="IPR050834">
    <property type="entry name" value="Glycosyltransf_2"/>
</dbReference>
<dbReference type="RefSeq" id="WP_264326118.1">
    <property type="nucleotide sequence ID" value="NZ_JADEXQ010000058.1"/>
</dbReference>
<keyword evidence="4" id="KW-1185">Reference proteome</keyword>
<dbReference type="InterPro" id="IPR001173">
    <property type="entry name" value="Glyco_trans_2-like"/>
</dbReference>
<feature type="domain" description="Glycosyltransferase 2-like" evidence="2">
    <location>
        <begin position="107"/>
        <end position="280"/>
    </location>
</feature>
<dbReference type="PANTHER" id="PTHR43685">
    <property type="entry name" value="GLYCOSYLTRANSFERASE"/>
    <property type="match status" value="1"/>
</dbReference>